<keyword evidence="7 8" id="KW-0012">Acyltransferase</keyword>
<accession>A0ABN1Z9K8</accession>
<keyword evidence="6 8" id="KW-0046">Antibiotic resistance</keyword>
<evidence type="ECO:0000256" key="3">
    <source>
        <dbReference type="ARBA" id="ARBA00013235"/>
    </source>
</evidence>
<evidence type="ECO:0000256" key="6">
    <source>
        <dbReference type="ARBA" id="ARBA00023251"/>
    </source>
</evidence>
<evidence type="ECO:0000256" key="7">
    <source>
        <dbReference type="ARBA" id="ARBA00023315"/>
    </source>
</evidence>
<dbReference type="Proteomes" id="UP001501742">
    <property type="component" value="Unassembled WGS sequence"/>
</dbReference>
<comment type="function">
    <text evidence="1 8">This enzyme is an effector of chloramphenicol resistance in bacteria.</text>
</comment>
<keyword evidence="5 8" id="KW-0808">Transferase</keyword>
<dbReference type="PROSITE" id="PS00100">
    <property type="entry name" value="CAT"/>
    <property type="match status" value="1"/>
</dbReference>
<keyword evidence="11" id="KW-1185">Reference proteome</keyword>
<dbReference type="InterPro" id="IPR018372">
    <property type="entry name" value="Chloramphenicol_AcTrfase_AS"/>
</dbReference>
<evidence type="ECO:0000256" key="5">
    <source>
        <dbReference type="ARBA" id="ARBA00022679"/>
    </source>
</evidence>
<comment type="catalytic activity">
    <reaction evidence="8">
        <text>chloramphenicol + acetyl-CoA = chloramphenicol 3-acetate + CoA</text>
        <dbReference type="Rhea" id="RHEA:18421"/>
        <dbReference type="ChEBI" id="CHEBI:16730"/>
        <dbReference type="ChEBI" id="CHEBI:17698"/>
        <dbReference type="ChEBI" id="CHEBI:57287"/>
        <dbReference type="ChEBI" id="CHEBI:57288"/>
        <dbReference type="EC" id="2.3.1.28"/>
    </reaction>
</comment>
<evidence type="ECO:0000256" key="8">
    <source>
        <dbReference type="RuleBase" id="RU000503"/>
    </source>
</evidence>
<dbReference type="PANTHER" id="PTHR38474:SF2">
    <property type="entry name" value="CHLORAMPHENICOL ACETYLTRANSFERASE"/>
    <property type="match status" value="1"/>
</dbReference>
<comment type="caution">
    <text evidence="10">The sequence shown here is derived from an EMBL/GenBank/DDBJ whole genome shotgun (WGS) entry which is preliminary data.</text>
</comment>
<dbReference type="SUPFAM" id="SSF52777">
    <property type="entry name" value="CoA-dependent acyltransferases"/>
    <property type="match status" value="1"/>
</dbReference>
<proteinExistence type="inferred from homology"/>
<evidence type="ECO:0000313" key="10">
    <source>
        <dbReference type="EMBL" id="GAA1492267.1"/>
    </source>
</evidence>
<dbReference type="InterPro" id="IPR023213">
    <property type="entry name" value="CAT-like_dom_sf"/>
</dbReference>
<organism evidence="10 11">
    <name type="scientific">Curtobacterium herbarum</name>
    <dbReference type="NCBI Taxonomy" id="150122"/>
    <lineage>
        <taxon>Bacteria</taxon>
        <taxon>Bacillati</taxon>
        <taxon>Actinomycetota</taxon>
        <taxon>Actinomycetes</taxon>
        <taxon>Micrococcales</taxon>
        <taxon>Microbacteriaceae</taxon>
        <taxon>Curtobacterium</taxon>
    </lineage>
</organism>
<evidence type="ECO:0000256" key="1">
    <source>
        <dbReference type="ARBA" id="ARBA00002150"/>
    </source>
</evidence>
<gene>
    <name evidence="10" type="ORF">GCM10009627_06130</name>
</gene>
<evidence type="ECO:0000256" key="4">
    <source>
        <dbReference type="ARBA" id="ARBA00020291"/>
    </source>
</evidence>
<comment type="similarity">
    <text evidence="2 9">Belongs to the chloramphenicol acetyltransferase family.</text>
</comment>
<evidence type="ECO:0000256" key="2">
    <source>
        <dbReference type="ARBA" id="ARBA00010571"/>
    </source>
</evidence>
<dbReference type="SMART" id="SM01059">
    <property type="entry name" value="CAT"/>
    <property type="match status" value="1"/>
</dbReference>
<dbReference type="Pfam" id="PF00302">
    <property type="entry name" value="CAT"/>
    <property type="match status" value="1"/>
</dbReference>
<dbReference type="PIRSF" id="PIRSF000440">
    <property type="entry name" value="CAT"/>
    <property type="match status" value="1"/>
</dbReference>
<sequence length="223" mass="24994">MAMGTLRPIDLSTWPRREHFAHYRDRVPCTYAMTVDVDVTELRSALSGTAVKSSIAVIWALSTIVNRHQEFRMALDPTGAPAVWDVVHPAFTVFNAERETFAGVWTPHRDDFPTFHDEAAEVVDRYRTATTLFPQADTPANTFDVSSIPWASFTGFTLQIGDGWDHLLPIITLGRYRRAAERTVMPVAVQVHHAAADGFHTARLVNELQELLAAPEWALTVVR</sequence>
<protein>
    <recommendedName>
        <fullName evidence="4 8">Chloramphenicol acetyltransferase</fullName>
        <ecNumber evidence="3 8">2.3.1.28</ecNumber>
    </recommendedName>
</protein>
<evidence type="ECO:0000256" key="9">
    <source>
        <dbReference type="RuleBase" id="RU004156"/>
    </source>
</evidence>
<dbReference type="InterPro" id="IPR001707">
    <property type="entry name" value="Cmp_AcTrfase"/>
</dbReference>
<name>A0ABN1Z9K8_9MICO</name>
<dbReference type="PANTHER" id="PTHR38474">
    <property type="entry name" value="SLR0299 PROTEIN"/>
    <property type="match status" value="1"/>
</dbReference>
<dbReference type="EMBL" id="BAAAJX010000002">
    <property type="protein sequence ID" value="GAA1492267.1"/>
    <property type="molecule type" value="Genomic_DNA"/>
</dbReference>
<evidence type="ECO:0000313" key="11">
    <source>
        <dbReference type="Proteomes" id="UP001501742"/>
    </source>
</evidence>
<reference evidence="10 11" key="1">
    <citation type="journal article" date="2019" name="Int. J. Syst. Evol. Microbiol.">
        <title>The Global Catalogue of Microorganisms (GCM) 10K type strain sequencing project: providing services to taxonomists for standard genome sequencing and annotation.</title>
        <authorList>
            <consortium name="The Broad Institute Genomics Platform"/>
            <consortium name="The Broad Institute Genome Sequencing Center for Infectious Disease"/>
            <person name="Wu L."/>
            <person name="Ma J."/>
        </authorList>
    </citation>
    <scope>NUCLEOTIDE SEQUENCE [LARGE SCALE GENOMIC DNA]</scope>
    <source>
        <strain evidence="10 11">JCM 12140</strain>
    </source>
</reference>
<dbReference type="EC" id="2.3.1.28" evidence="3 8"/>
<dbReference type="Gene3D" id="3.30.559.10">
    <property type="entry name" value="Chloramphenicol acetyltransferase-like domain"/>
    <property type="match status" value="1"/>
</dbReference>